<comment type="subcellular location">
    <subcellularLocation>
        <location evidence="1">Cell outer membrane</location>
    </subcellularLocation>
</comment>
<comment type="caution">
    <text evidence="8">The sequence shown here is derived from an EMBL/GenBank/DDBJ whole genome shotgun (WGS) entry which is preliminary data.</text>
</comment>
<sequence length="208" mass="21890">MLFGCGQPLTRTQKGAMIGTGAGAATGAIVGKVAGNTALGAIIGAAVGGTAGVLIGKKMDKQAKEIQQELPNAQVERQGEGIIVTFNSSVLFGFDKSDLTDASKATIGDLNTILQKYPDENVMIIGHTDDKGTDAYNQGLSERRASSVAAYLRTLGVSSSRITTKGMGESDPKVPNDSEANRAENRRVEFVLTANEKMKQEARQEAQQ</sequence>
<feature type="domain" description="OmpA-like" evidence="7">
    <location>
        <begin position="79"/>
        <end position="196"/>
    </location>
</feature>
<evidence type="ECO:0000256" key="6">
    <source>
        <dbReference type="SAM" id="Phobius"/>
    </source>
</evidence>
<evidence type="ECO:0000256" key="3">
    <source>
        <dbReference type="ARBA" id="ARBA00023237"/>
    </source>
</evidence>
<protein>
    <submittedName>
        <fullName evidence="8">OmpA family protein</fullName>
    </submittedName>
</protein>
<evidence type="ECO:0000313" key="8">
    <source>
        <dbReference type="EMBL" id="GAA4301109.1"/>
    </source>
</evidence>
<dbReference type="InterPro" id="IPR050330">
    <property type="entry name" value="Bact_OuterMem_StrucFunc"/>
</dbReference>
<evidence type="ECO:0000313" key="9">
    <source>
        <dbReference type="Proteomes" id="UP001501207"/>
    </source>
</evidence>
<accession>A0ABP8FDE2</accession>
<name>A0ABP8FDE2_9BACT</name>
<keyword evidence="6" id="KW-0812">Transmembrane</keyword>
<dbReference type="EMBL" id="BAABFN010000001">
    <property type="protein sequence ID" value="GAA4301109.1"/>
    <property type="molecule type" value="Genomic_DNA"/>
</dbReference>
<keyword evidence="9" id="KW-1185">Reference proteome</keyword>
<evidence type="ECO:0000256" key="2">
    <source>
        <dbReference type="ARBA" id="ARBA00023136"/>
    </source>
</evidence>
<dbReference type="InterPro" id="IPR039567">
    <property type="entry name" value="Gly-zipper"/>
</dbReference>
<dbReference type="PANTHER" id="PTHR30329:SF21">
    <property type="entry name" value="LIPOPROTEIN YIAD-RELATED"/>
    <property type="match status" value="1"/>
</dbReference>
<dbReference type="InterPro" id="IPR006665">
    <property type="entry name" value="OmpA-like"/>
</dbReference>
<dbReference type="PRINTS" id="PR01021">
    <property type="entry name" value="OMPADOMAIN"/>
</dbReference>
<keyword evidence="6" id="KW-1133">Transmembrane helix</keyword>
<evidence type="ECO:0000256" key="1">
    <source>
        <dbReference type="ARBA" id="ARBA00004442"/>
    </source>
</evidence>
<dbReference type="PANTHER" id="PTHR30329">
    <property type="entry name" value="STATOR ELEMENT OF FLAGELLAR MOTOR COMPLEX"/>
    <property type="match status" value="1"/>
</dbReference>
<dbReference type="Proteomes" id="UP001501207">
    <property type="component" value="Unassembled WGS sequence"/>
</dbReference>
<proteinExistence type="predicted"/>
<keyword evidence="3" id="KW-0998">Cell outer membrane</keyword>
<dbReference type="PROSITE" id="PS01068">
    <property type="entry name" value="OMPA_1"/>
    <property type="match status" value="1"/>
</dbReference>
<reference evidence="9" key="1">
    <citation type="journal article" date="2019" name="Int. J. Syst. Evol. Microbiol.">
        <title>The Global Catalogue of Microorganisms (GCM) 10K type strain sequencing project: providing services to taxonomists for standard genome sequencing and annotation.</title>
        <authorList>
            <consortium name="The Broad Institute Genomics Platform"/>
            <consortium name="The Broad Institute Genome Sequencing Center for Infectious Disease"/>
            <person name="Wu L."/>
            <person name="Ma J."/>
        </authorList>
    </citation>
    <scope>NUCLEOTIDE SEQUENCE [LARGE SCALE GENOMIC DNA]</scope>
    <source>
        <strain evidence="9">JCM 17664</strain>
    </source>
</reference>
<evidence type="ECO:0000256" key="4">
    <source>
        <dbReference type="PROSITE-ProRule" id="PRU00473"/>
    </source>
</evidence>
<dbReference type="PROSITE" id="PS51123">
    <property type="entry name" value="OMPA_2"/>
    <property type="match status" value="1"/>
</dbReference>
<feature type="compositionally biased region" description="Basic and acidic residues" evidence="5">
    <location>
        <begin position="168"/>
        <end position="186"/>
    </location>
</feature>
<dbReference type="SUPFAM" id="SSF103088">
    <property type="entry name" value="OmpA-like"/>
    <property type="match status" value="1"/>
</dbReference>
<dbReference type="Gene3D" id="3.30.1330.60">
    <property type="entry name" value="OmpA-like domain"/>
    <property type="match status" value="1"/>
</dbReference>
<feature type="region of interest" description="Disordered" evidence="5">
    <location>
        <begin position="162"/>
        <end position="186"/>
    </location>
</feature>
<dbReference type="InterPro" id="IPR036737">
    <property type="entry name" value="OmpA-like_sf"/>
</dbReference>
<dbReference type="InterPro" id="IPR006664">
    <property type="entry name" value="OMP_bac"/>
</dbReference>
<feature type="transmembrane region" description="Helical" evidence="6">
    <location>
        <begin position="38"/>
        <end position="56"/>
    </location>
</feature>
<dbReference type="Pfam" id="PF00691">
    <property type="entry name" value="OmpA"/>
    <property type="match status" value="1"/>
</dbReference>
<dbReference type="PRINTS" id="PR01023">
    <property type="entry name" value="NAFLGMOTY"/>
</dbReference>
<dbReference type="InterPro" id="IPR006690">
    <property type="entry name" value="OMPA-like_CS"/>
</dbReference>
<gene>
    <name evidence="8" type="ORF">GCM10023143_02620</name>
</gene>
<keyword evidence="2 4" id="KW-0472">Membrane</keyword>
<dbReference type="Pfam" id="PF13488">
    <property type="entry name" value="Gly-zipper_Omp"/>
    <property type="match status" value="1"/>
</dbReference>
<dbReference type="CDD" id="cd07185">
    <property type="entry name" value="OmpA_C-like"/>
    <property type="match status" value="1"/>
</dbReference>
<organism evidence="8 9">
    <name type="scientific">Compostibacter hankyongensis</name>
    <dbReference type="NCBI Taxonomy" id="1007089"/>
    <lineage>
        <taxon>Bacteria</taxon>
        <taxon>Pseudomonadati</taxon>
        <taxon>Bacteroidota</taxon>
        <taxon>Chitinophagia</taxon>
        <taxon>Chitinophagales</taxon>
        <taxon>Chitinophagaceae</taxon>
        <taxon>Compostibacter</taxon>
    </lineage>
</organism>
<evidence type="ECO:0000259" key="7">
    <source>
        <dbReference type="PROSITE" id="PS51123"/>
    </source>
</evidence>
<evidence type="ECO:0000256" key="5">
    <source>
        <dbReference type="SAM" id="MobiDB-lite"/>
    </source>
</evidence>